<gene>
    <name evidence="1" type="ORF">HZF06_10090</name>
</gene>
<dbReference type="AlphaFoldDB" id="A0A7D6VWY2"/>
<organism evidence="1 2">
    <name type="scientific">Clostridium intestinale</name>
    <dbReference type="NCBI Taxonomy" id="36845"/>
    <lineage>
        <taxon>Bacteria</taxon>
        <taxon>Bacillati</taxon>
        <taxon>Bacillota</taxon>
        <taxon>Clostridia</taxon>
        <taxon>Eubacteriales</taxon>
        <taxon>Clostridiaceae</taxon>
        <taxon>Clostridium</taxon>
    </lineage>
</organism>
<name>A0A7D6VWY2_9CLOT</name>
<protein>
    <submittedName>
        <fullName evidence="1">Uncharacterized protein</fullName>
    </submittedName>
</protein>
<evidence type="ECO:0000313" key="2">
    <source>
        <dbReference type="Proteomes" id="UP000512286"/>
    </source>
</evidence>
<dbReference type="RefSeq" id="WP_181603408.1">
    <property type="nucleotide sequence ID" value="NZ_CP059378.1"/>
</dbReference>
<dbReference type="Proteomes" id="UP000512286">
    <property type="component" value="Chromosome"/>
</dbReference>
<sequence length="159" mass="18622">MNKKQVERMEKINKLIFKIGSIDRKFFNSRNGMSEFVEGKTTVKYKNGYTQKIITITEEGAIKGFNNGGTLRALVREFKRYIMTGKLIDGEEGRGGLYCTYWGYSIDGMDEIVKFAKEIGYISKENPSYKEYLLDCYKKESWWMDSRLKEEIEKNLLNI</sequence>
<evidence type="ECO:0000313" key="1">
    <source>
        <dbReference type="EMBL" id="QLY81910.1"/>
    </source>
</evidence>
<reference evidence="1 2" key="1">
    <citation type="submission" date="2020-07" db="EMBL/GenBank/DDBJ databases">
        <title>Electron transfer.</title>
        <authorList>
            <person name="Huang L."/>
            <person name="Liu X."/>
            <person name="Zhou S."/>
        </authorList>
    </citation>
    <scope>NUCLEOTIDE SEQUENCE [LARGE SCALE GENOMIC DNA]</scope>
    <source>
        <strain evidence="1 2">Lx1</strain>
    </source>
</reference>
<accession>A0A7D6VWY2</accession>
<dbReference type="EMBL" id="CP059378">
    <property type="protein sequence ID" value="QLY81910.1"/>
    <property type="molecule type" value="Genomic_DNA"/>
</dbReference>
<proteinExistence type="predicted"/>
<dbReference type="KEGG" id="cint:HZF06_10090"/>